<accession>A0A9Q0Y9F3</accession>
<protein>
    <recommendedName>
        <fullName evidence="4">HTH psq-type domain-containing protein</fullName>
    </recommendedName>
</protein>
<dbReference type="Proteomes" id="UP001142489">
    <property type="component" value="Unassembled WGS sequence"/>
</dbReference>
<proteinExistence type="predicted"/>
<evidence type="ECO:0000256" key="1">
    <source>
        <dbReference type="SAM" id="MobiDB-lite"/>
    </source>
</evidence>
<gene>
    <name evidence="2" type="ORF">JRQ81_001772</name>
</gene>
<feature type="compositionally biased region" description="Acidic residues" evidence="1">
    <location>
        <begin position="124"/>
        <end position="133"/>
    </location>
</feature>
<dbReference type="Gene3D" id="1.10.10.60">
    <property type="entry name" value="Homeodomain-like"/>
    <property type="match status" value="1"/>
</dbReference>
<name>A0A9Q0Y9F3_9SAUR</name>
<evidence type="ECO:0000313" key="2">
    <source>
        <dbReference type="EMBL" id="KAJ7345822.1"/>
    </source>
</evidence>
<dbReference type="OrthoDB" id="125347at2759"/>
<feature type="compositionally biased region" description="Polar residues" evidence="1">
    <location>
        <begin position="207"/>
        <end position="221"/>
    </location>
</feature>
<dbReference type="InterPro" id="IPR009057">
    <property type="entry name" value="Homeodomain-like_sf"/>
</dbReference>
<reference evidence="2" key="1">
    <citation type="journal article" date="2023" name="DNA Res.">
        <title>Chromosome-level genome assembly of Phrynocephalus forsythii using third-generation DNA sequencing and Hi-C analysis.</title>
        <authorList>
            <person name="Qi Y."/>
            <person name="Zhao W."/>
            <person name="Zhao Y."/>
            <person name="Niu C."/>
            <person name="Cao S."/>
            <person name="Zhang Y."/>
        </authorList>
    </citation>
    <scope>NUCLEOTIDE SEQUENCE</scope>
    <source>
        <tissue evidence="2">Muscle</tissue>
    </source>
</reference>
<organism evidence="2 3">
    <name type="scientific">Phrynocephalus forsythii</name>
    <dbReference type="NCBI Taxonomy" id="171643"/>
    <lineage>
        <taxon>Eukaryota</taxon>
        <taxon>Metazoa</taxon>
        <taxon>Chordata</taxon>
        <taxon>Craniata</taxon>
        <taxon>Vertebrata</taxon>
        <taxon>Euteleostomi</taxon>
        <taxon>Lepidosauria</taxon>
        <taxon>Squamata</taxon>
        <taxon>Bifurcata</taxon>
        <taxon>Unidentata</taxon>
        <taxon>Episquamata</taxon>
        <taxon>Toxicofera</taxon>
        <taxon>Iguania</taxon>
        <taxon>Acrodonta</taxon>
        <taxon>Agamidae</taxon>
        <taxon>Agaminae</taxon>
        <taxon>Phrynocephalus</taxon>
    </lineage>
</organism>
<comment type="caution">
    <text evidence="2">The sequence shown here is derived from an EMBL/GenBank/DDBJ whole genome shotgun (WGS) entry which is preliminary data.</text>
</comment>
<feature type="region of interest" description="Disordered" evidence="1">
    <location>
        <begin position="110"/>
        <end position="135"/>
    </location>
</feature>
<evidence type="ECO:0008006" key="4">
    <source>
        <dbReference type="Google" id="ProtNLM"/>
    </source>
</evidence>
<dbReference type="AlphaFoldDB" id="A0A9Q0Y9F3"/>
<keyword evidence="3" id="KW-1185">Reference proteome</keyword>
<dbReference type="EMBL" id="JAPFRF010000001">
    <property type="protein sequence ID" value="KAJ7345822.1"/>
    <property type="molecule type" value="Genomic_DNA"/>
</dbReference>
<dbReference type="SUPFAM" id="SSF46689">
    <property type="entry name" value="Homeodomain-like"/>
    <property type="match status" value="1"/>
</dbReference>
<sequence length="221" mass="25143">MLEVNLEIIHKHEGGMRLSDIAKECGKRPSTIDTILKNKENITGREVAKGVTRVTKQCSPPVMEQVENLFLIWVEGKQCAGDTTSKAIICPKALHTDLLDQQLETSGPAEDFKQQSVEQPQVSLEEEATSEEELSSKELREACKMWGKLQTFVHQHHPAKARTQDHMNNFDMDIMSLFKGMLKRHQRQQTMERFLIKKPRQEELEPSCSTASQLPSISKDC</sequence>
<feature type="region of interest" description="Disordered" evidence="1">
    <location>
        <begin position="197"/>
        <end position="221"/>
    </location>
</feature>
<evidence type="ECO:0000313" key="3">
    <source>
        <dbReference type="Proteomes" id="UP001142489"/>
    </source>
</evidence>